<name>A0A3B4UXY3_SERDU</name>
<keyword evidence="9" id="KW-0256">Endoplasmic reticulum</keyword>
<reference evidence="18" key="2">
    <citation type="submission" date="2025-09" db="UniProtKB">
        <authorList>
            <consortium name="Ensembl"/>
        </authorList>
    </citation>
    <scope>IDENTIFICATION</scope>
</reference>
<dbReference type="PROSITE" id="PS51720">
    <property type="entry name" value="G_AIG1"/>
    <property type="match status" value="1"/>
</dbReference>
<accession>A0A3B4UXY3</accession>
<keyword evidence="7" id="KW-0677">Repeat</keyword>
<evidence type="ECO:0000256" key="4">
    <source>
        <dbReference type="ARBA" id="ARBA00004555"/>
    </source>
</evidence>
<keyword evidence="16" id="KW-1133">Transmembrane helix</keyword>
<keyword evidence="10" id="KW-0333">Golgi apparatus</keyword>
<dbReference type="GO" id="GO:0005739">
    <property type="term" value="C:mitochondrion"/>
    <property type="evidence" value="ECO:0007669"/>
    <property type="project" value="UniProtKB-SubCell"/>
</dbReference>
<dbReference type="OMA" id="NCENRYH"/>
<evidence type="ECO:0000256" key="3">
    <source>
        <dbReference type="ARBA" id="ARBA00004514"/>
    </source>
</evidence>
<dbReference type="InterPro" id="IPR045058">
    <property type="entry name" value="GIMA/IAN/Toc"/>
</dbReference>
<reference evidence="18" key="1">
    <citation type="submission" date="2025-08" db="UniProtKB">
        <authorList>
            <consortium name="Ensembl"/>
        </authorList>
    </citation>
    <scope>IDENTIFICATION</scope>
</reference>
<evidence type="ECO:0000256" key="13">
    <source>
        <dbReference type="ARBA" id="ARBA00056809"/>
    </source>
</evidence>
<evidence type="ECO:0000256" key="1">
    <source>
        <dbReference type="ARBA" id="ARBA00004173"/>
    </source>
</evidence>
<keyword evidence="6" id="KW-0963">Cytoplasm</keyword>
<dbReference type="SUPFAM" id="SSF52540">
    <property type="entry name" value="P-loop containing nucleoside triphosphate hydrolases"/>
    <property type="match status" value="1"/>
</dbReference>
<dbReference type="GeneTree" id="ENSGT01120000271858"/>
<keyword evidence="8" id="KW-0547">Nucleotide-binding</keyword>
<dbReference type="AlphaFoldDB" id="A0A3B4UXY3"/>
<evidence type="ECO:0000256" key="10">
    <source>
        <dbReference type="ARBA" id="ARBA00023034"/>
    </source>
</evidence>
<evidence type="ECO:0000256" key="14">
    <source>
        <dbReference type="ARBA" id="ARBA00073539"/>
    </source>
</evidence>
<evidence type="ECO:0000256" key="5">
    <source>
        <dbReference type="ARBA" id="ARBA00008535"/>
    </source>
</evidence>
<keyword evidence="19" id="KW-1185">Reference proteome</keyword>
<evidence type="ECO:0000256" key="6">
    <source>
        <dbReference type="ARBA" id="ARBA00022490"/>
    </source>
</evidence>
<dbReference type="InterPro" id="IPR006703">
    <property type="entry name" value="G_AIG1"/>
</dbReference>
<dbReference type="Ensembl" id="ENSSDUT00000023713.1">
    <property type="protein sequence ID" value="ENSSDUP00000023279.1"/>
    <property type="gene ID" value="ENSSDUG00000016927.1"/>
</dbReference>
<organism evidence="18 19">
    <name type="scientific">Seriola dumerili</name>
    <name type="common">Greater amberjack</name>
    <name type="synonym">Caranx dumerili</name>
    <dbReference type="NCBI Taxonomy" id="41447"/>
    <lineage>
        <taxon>Eukaryota</taxon>
        <taxon>Metazoa</taxon>
        <taxon>Chordata</taxon>
        <taxon>Craniata</taxon>
        <taxon>Vertebrata</taxon>
        <taxon>Euteleostomi</taxon>
        <taxon>Actinopterygii</taxon>
        <taxon>Neopterygii</taxon>
        <taxon>Teleostei</taxon>
        <taxon>Neoteleostei</taxon>
        <taxon>Acanthomorphata</taxon>
        <taxon>Carangaria</taxon>
        <taxon>Carangiformes</taxon>
        <taxon>Carangidae</taxon>
        <taxon>Seriola</taxon>
    </lineage>
</organism>
<dbReference type="FunFam" id="3.40.50.300:FF:000536">
    <property type="entry name" value="GTPase IMAP family member 8"/>
    <property type="match status" value="1"/>
</dbReference>
<dbReference type="Gene3D" id="3.40.50.300">
    <property type="entry name" value="P-loop containing nucleotide triphosphate hydrolases"/>
    <property type="match status" value="1"/>
</dbReference>
<evidence type="ECO:0000256" key="11">
    <source>
        <dbReference type="ARBA" id="ARBA00023128"/>
    </source>
</evidence>
<comment type="similarity">
    <text evidence="5">Belongs to the TRAFAC class TrmE-Era-EngA-EngB-Septin-like GTPase superfamily. AIG1/Toc34/Toc159-like paraseptin GTPase family. IAN subfamily.</text>
</comment>
<evidence type="ECO:0000256" key="8">
    <source>
        <dbReference type="ARBA" id="ARBA00022741"/>
    </source>
</evidence>
<proteinExistence type="inferred from homology"/>
<dbReference type="PANTHER" id="PTHR10903:SF170">
    <property type="entry name" value="GTPASE IMAP FAMILY MEMBER 7"/>
    <property type="match status" value="1"/>
</dbReference>
<keyword evidence="16" id="KW-0472">Membrane</keyword>
<dbReference type="Proteomes" id="UP000261420">
    <property type="component" value="Unplaced"/>
</dbReference>
<feature type="transmembrane region" description="Helical" evidence="16">
    <location>
        <begin position="243"/>
        <end position="265"/>
    </location>
</feature>
<evidence type="ECO:0000313" key="19">
    <source>
        <dbReference type="Proteomes" id="UP000261420"/>
    </source>
</evidence>
<dbReference type="PANTHER" id="PTHR10903">
    <property type="entry name" value="GTPASE, IMAP FAMILY MEMBER-RELATED"/>
    <property type="match status" value="1"/>
</dbReference>
<dbReference type="GO" id="GO:0005794">
    <property type="term" value="C:Golgi apparatus"/>
    <property type="evidence" value="ECO:0007669"/>
    <property type="project" value="UniProtKB-SubCell"/>
</dbReference>
<evidence type="ECO:0000256" key="7">
    <source>
        <dbReference type="ARBA" id="ARBA00022737"/>
    </source>
</evidence>
<protein>
    <recommendedName>
        <fullName evidence="14">GTPase IMAP family member 8</fullName>
    </recommendedName>
    <alternativeName>
        <fullName evidence="15">Immune-associated nucleotide-binding protein 9</fullName>
    </alternativeName>
</protein>
<sequence length="274" mass="29690">MSVIFPTELRIVLIGKVGAGKTAVMNNILRISAERGEDEATSGSRICPNSYTDKCQKEQVKIGGRNVVVVDTPGLCQTGKEDKQVMEEIKKSFSNVNPGPHVILFVQKVSAFVKSDLDRVETFKKTFDDEVLKYTMVLFTLRDEMEKGRNIEELIQENQDLKDFVSNCENRYHAIDNTVQDLSQVNELLEKINQMVKENKGTSYSVKAAHLKRKLALTVGGSALVGAGCVGGVSHFLGSMVGSTVGTVAGALVGGAMGAAGIVALEHIKAKTKK</sequence>
<dbReference type="Pfam" id="PF04548">
    <property type="entry name" value="AIG1"/>
    <property type="match status" value="1"/>
</dbReference>
<keyword evidence="11" id="KW-0496">Mitochondrion</keyword>
<dbReference type="GO" id="GO:0005783">
    <property type="term" value="C:endoplasmic reticulum"/>
    <property type="evidence" value="ECO:0007669"/>
    <property type="project" value="UniProtKB-SubCell"/>
</dbReference>
<evidence type="ECO:0000259" key="17">
    <source>
        <dbReference type="PROSITE" id="PS51720"/>
    </source>
</evidence>
<dbReference type="InterPro" id="IPR027417">
    <property type="entry name" value="P-loop_NTPase"/>
</dbReference>
<keyword evidence="16" id="KW-0812">Transmembrane</keyword>
<keyword evidence="12" id="KW-0342">GTP-binding</keyword>
<feature type="transmembrane region" description="Helical" evidence="16">
    <location>
        <begin position="215"/>
        <end position="237"/>
    </location>
</feature>
<evidence type="ECO:0000256" key="15">
    <source>
        <dbReference type="ARBA" id="ARBA00077278"/>
    </source>
</evidence>
<feature type="domain" description="AIG1-type G" evidence="17">
    <location>
        <begin position="6"/>
        <end position="213"/>
    </location>
</feature>
<comment type="subcellular location">
    <subcellularLocation>
        <location evidence="3">Cytoplasm</location>
        <location evidence="3">Cytosol</location>
    </subcellularLocation>
    <subcellularLocation>
        <location evidence="2">Endoplasmic reticulum</location>
    </subcellularLocation>
    <subcellularLocation>
        <location evidence="4">Golgi apparatus</location>
    </subcellularLocation>
    <subcellularLocation>
        <location evidence="1">Mitochondrion</location>
    </subcellularLocation>
</comment>
<evidence type="ECO:0000313" key="18">
    <source>
        <dbReference type="Ensembl" id="ENSSDUP00000023279.1"/>
    </source>
</evidence>
<comment type="function">
    <text evidence="13">Exerts an anti-apoptotic effect in the immune system and is involved in responses to infections.</text>
</comment>
<evidence type="ECO:0000256" key="2">
    <source>
        <dbReference type="ARBA" id="ARBA00004240"/>
    </source>
</evidence>
<dbReference type="GO" id="GO:0005829">
    <property type="term" value="C:cytosol"/>
    <property type="evidence" value="ECO:0007669"/>
    <property type="project" value="UniProtKB-SubCell"/>
</dbReference>
<evidence type="ECO:0000256" key="16">
    <source>
        <dbReference type="SAM" id="Phobius"/>
    </source>
</evidence>
<evidence type="ECO:0000256" key="12">
    <source>
        <dbReference type="ARBA" id="ARBA00023134"/>
    </source>
</evidence>
<evidence type="ECO:0000256" key="9">
    <source>
        <dbReference type="ARBA" id="ARBA00022824"/>
    </source>
</evidence>
<dbReference type="GO" id="GO:0005525">
    <property type="term" value="F:GTP binding"/>
    <property type="evidence" value="ECO:0007669"/>
    <property type="project" value="UniProtKB-KW"/>
</dbReference>